<protein>
    <submittedName>
        <fullName evidence="3">Coiled-coil protein</fullName>
    </submittedName>
</protein>
<dbReference type="AlphaFoldDB" id="A0A0W1A507"/>
<dbReference type="PATRIC" id="fig|66969.6.peg.2357"/>
<gene>
    <name evidence="3" type="ORF">Lwal_2167</name>
</gene>
<evidence type="ECO:0000256" key="1">
    <source>
        <dbReference type="SAM" id="MobiDB-lite"/>
    </source>
</evidence>
<organism evidence="3 4">
    <name type="scientific">Legionella waltersii</name>
    <dbReference type="NCBI Taxonomy" id="66969"/>
    <lineage>
        <taxon>Bacteria</taxon>
        <taxon>Pseudomonadati</taxon>
        <taxon>Pseudomonadota</taxon>
        <taxon>Gammaproteobacteria</taxon>
        <taxon>Legionellales</taxon>
        <taxon>Legionellaceae</taxon>
        <taxon>Legionella</taxon>
    </lineage>
</organism>
<dbReference type="STRING" id="66969.Lwal_2167"/>
<proteinExistence type="predicted"/>
<dbReference type="Proteomes" id="UP000054729">
    <property type="component" value="Unassembled WGS sequence"/>
</dbReference>
<sequence length="530" mass="57597">MKLNKILLALACISTPLYADQDQDLKQEIRLLKRQAEDLQTQLDRLQRQLASHQTAIESHKHQVIAKKSVKPETTPEVKQAPVKKEKYHESHVTVHSIDAHPESFSFYPTALVADNRVVTYIAGTPVVSSPYLGDRPAFDGSDYIVNISSINRDIRLMQQRRALYRAYQKIGYPVPQMPIISISGKTEPVATINNPFHSKGDDGDVTLGSSELDIAAALNQNVEAYIAIAYDESPPAAGPRVANSAFNLNLGFVNIGNLDRTPWYFTAGQVYAPFGRYSSSMISAPLPLVLARTKTRPVIFGYKSQEDTGPFAAVYGYKSDTTFGKSGVGGVNLGYIYGFGEVNGEIGASYISSIDDAGGMQSTGSAVGTTFGGFGSITNGNENVRKTQAVDVHANLGYDRYNLTAEWVGTTQAFRVQDLSFNGRGAKPQALQTEAGVTFIAFNRPASLGVGYQWSKDALALNLPKQRYLGVFNISIWKDTVESLEYRHDIDYGLTQFANGAAPVGAVNMPTLGTGQSADTVSAQIGVYF</sequence>
<evidence type="ECO:0000313" key="4">
    <source>
        <dbReference type="Proteomes" id="UP000054729"/>
    </source>
</evidence>
<keyword evidence="2" id="KW-0732">Signal</keyword>
<evidence type="ECO:0000313" key="3">
    <source>
        <dbReference type="EMBL" id="KTD76445.1"/>
    </source>
</evidence>
<dbReference type="OrthoDB" id="5417572at2"/>
<feature type="chain" id="PRO_5006919371" evidence="2">
    <location>
        <begin position="20"/>
        <end position="530"/>
    </location>
</feature>
<feature type="region of interest" description="Disordered" evidence="1">
    <location>
        <begin position="61"/>
        <end position="86"/>
    </location>
</feature>
<dbReference type="EMBL" id="LNZB01000051">
    <property type="protein sequence ID" value="KTD76445.1"/>
    <property type="molecule type" value="Genomic_DNA"/>
</dbReference>
<dbReference type="NCBIfam" id="NF033652">
    <property type="entry name" value="LbtU_sider_porin"/>
    <property type="match status" value="1"/>
</dbReference>
<feature type="signal peptide" evidence="2">
    <location>
        <begin position="1"/>
        <end position="19"/>
    </location>
</feature>
<evidence type="ECO:0000256" key="2">
    <source>
        <dbReference type="SAM" id="SignalP"/>
    </source>
</evidence>
<name>A0A0W1A507_9GAMM</name>
<keyword evidence="4" id="KW-1185">Reference proteome</keyword>
<comment type="caution">
    <text evidence="3">The sequence shown here is derived from an EMBL/GenBank/DDBJ whole genome shotgun (WGS) entry which is preliminary data.</text>
</comment>
<reference evidence="3 4" key="1">
    <citation type="submission" date="2015-11" db="EMBL/GenBank/DDBJ databases">
        <title>Genomic analysis of 38 Legionella species identifies large and diverse effector repertoires.</title>
        <authorList>
            <person name="Burstein D."/>
            <person name="Amaro F."/>
            <person name="Zusman T."/>
            <person name="Lifshitz Z."/>
            <person name="Cohen O."/>
            <person name="Gilbert J.A."/>
            <person name="Pupko T."/>
            <person name="Shuman H.A."/>
            <person name="Segal G."/>
        </authorList>
    </citation>
    <scope>NUCLEOTIDE SEQUENCE [LARGE SCALE GENOMIC DNA]</scope>
    <source>
        <strain evidence="3 4">ATCC 51914</strain>
    </source>
</reference>
<accession>A0A0W1A507</accession>
<dbReference type="RefSeq" id="WP_058480802.1">
    <property type="nucleotide sequence ID" value="NZ_CAAAIQ010000001.1"/>
</dbReference>